<evidence type="ECO:0000256" key="3">
    <source>
        <dbReference type="SAM" id="MobiDB-lite"/>
    </source>
</evidence>
<keyword evidence="2" id="KW-0413">Isomerase</keyword>
<dbReference type="GO" id="GO:0009982">
    <property type="term" value="F:pseudouridine synthase activity"/>
    <property type="evidence" value="ECO:0007669"/>
    <property type="project" value="InterPro"/>
</dbReference>
<dbReference type="InterPro" id="IPR020103">
    <property type="entry name" value="PsdUridine_synth_cat_dom_sf"/>
</dbReference>
<dbReference type="InterPro" id="IPR011760">
    <property type="entry name" value="PsdUridine_synth_TruD_insert"/>
</dbReference>
<name>A0A7S2T8L0_9CHLO</name>
<dbReference type="EMBL" id="HBHM01000089">
    <property type="protein sequence ID" value="CAD9720800.1"/>
    <property type="molecule type" value="Transcribed_RNA"/>
</dbReference>
<sequence length="660" mass="73594">MTTSTTRTREREESVGIRCFVGPRLEESEAGVGGTFKHRYTDFVVREVDLAGTTAALTVLGPVPGAKGGPTSEVTADAKAEDKSEPVEEAVVEGSWLGDAAALKELEEAVGASDAKRFREFVGRNTPDADGKRKASGPDDSSLVLEPNDDKDGRTQVHRFFKAKKHLRPQIATDTLVDGEKKHVRLFAMEGRDRKRRRGMDKRNFRDARGEPAPLYSKFLLYKENSDTQVALNSLAYFLRVKSKRFGYAGTKDKRGITLQWCTGYKISPRDLENFNRIPVHKRGGAYVGNIQALNEGRALGLGDLTGNHFTVVLRDVREDVREAAQRSVDTLGKKGFINYYGLQRFGTGGASTHEIGIELMKGNWAQACKLIVSGRENENDKVKDARAHLTKALTEPELDPCQKAGNKEARGRMKEVLRELPRGALAERRIAEKLLDFGQQNLVPALESIPHTLKMMYIHAYQSFLWNNAASRRMESYSQDYAVEGDLVFEDQSQRQRSMTYAKQDGDLPGVRCVTKEEADSKSIGIDKVILPLPGRKTRLPENSVREVYEELMARDGIDMTKSAHKVQDFNVDRILGAYRSLIHVPGNVKVDFIKYEEMDQQLLRTDLQKLRNEEAGVGQGSGEGKRMAMKLDFTLSASCYASMAVREICKGSVEGMTT</sequence>
<protein>
    <recommendedName>
        <fullName evidence="4">TRUD domain-containing protein</fullName>
    </recommendedName>
</protein>
<evidence type="ECO:0000256" key="1">
    <source>
        <dbReference type="ARBA" id="ARBA00007953"/>
    </source>
</evidence>
<dbReference type="InterPro" id="IPR042214">
    <property type="entry name" value="TruD_catalytic"/>
</dbReference>
<dbReference type="PANTHER" id="PTHR13326:SF21">
    <property type="entry name" value="PSEUDOURIDYLATE SYNTHASE PUS7L"/>
    <property type="match status" value="1"/>
</dbReference>
<dbReference type="AlphaFoldDB" id="A0A7S2T8L0"/>
<dbReference type="GO" id="GO:0001522">
    <property type="term" value="P:pseudouridine synthesis"/>
    <property type="evidence" value="ECO:0007669"/>
    <property type="project" value="InterPro"/>
</dbReference>
<reference evidence="5" key="1">
    <citation type="submission" date="2021-01" db="EMBL/GenBank/DDBJ databases">
        <authorList>
            <person name="Corre E."/>
            <person name="Pelletier E."/>
            <person name="Niang G."/>
            <person name="Scheremetjew M."/>
            <person name="Finn R."/>
            <person name="Kale V."/>
            <person name="Holt S."/>
            <person name="Cochrane G."/>
            <person name="Meng A."/>
            <person name="Brown T."/>
            <person name="Cohen L."/>
        </authorList>
    </citation>
    <scope>NUCLEOTIDE SEQUENCE</scope>
    <source>
        <strain evidence="5">RCC2335</strain>
    </source>
</reference>
<evidence type="ECO:0000256" key="2">
    <source>
        <dbReference type="ARBA" id="ARBA00023235"/>
    </source>
</evidence>
<feature type="compositionally biased region" description="Basic and acidic residues" evidence="3">
    <location>
        <begin position="121"/>
        <end position="137"/>
    </location>
</feature>
<dbReference type="SUPFAM" id="SSF55120">
    <property type="entry name" value="Pseudouridine synthase"/>
    <property type="match status" value="1"/>
</dbReference>
<dbReference type="NCBIfam" id="TIGR00094">
    <property type="entry name" value="tRNA_TruD_broad"/>
    <property type="match status" value="1"/>
</dbReference>
<gene>
    <name evidence="5" type="ORF">CROS1312_LOCUS66</name>
</gene>
<dbReference type="PANTHER" id="PTHR13326">
    <property type="entry name" value="TRNA PSEUDOURIDINE SYNTHASE D"/>
    <property type="match status" value="1"/>
</dbReference>
<evidence type="ECO:0000259" key="4">
    <source>
        <dbReference type="PROSITE" id="PS50984"/>
    </source>
</evidence>
<organism evidence="5">
    <name type="scientific">Chloropicon roscoffensis</name>
    <dbReference type="NCBI Taxonomy" id="1461544"/>
    <lineage>
        <taxon>Eukaryota</taxon>
        <taxon>Viridiplantae</taxon>
        <taxon>Chlorophyta</taxon>
        <taxon>Chloropicophyceae</taxon>
        <taxon>Chloropicales</taxon>
        <taxon>Chloropicaceae</taxon>
        <taxon>Chloropicon</taxon>
    </lineage>
</organism>
<dbReference type="PROSITE" id="PS50984">
    <property type="entry name" value="TRUD"/>
    <property type="match status" value="1"/>
</dbReference>
<comment type="similarity">
    <text evidence="1">Belongs to the pseudouridine synthase TruD family.</text>
</comment>
<evidence type="ECO:0000313" key="5">
    <source>
        <dbReference type="EMBL" id="CAD9720800.1"/>
    </source>
</evidence>
<dbReference type="Pfam" id="PF01142">
    <property type="entry name" value="TruD"/>
    <property type="match status" value="1"/>
</dbReference>
<feature type="region of interest" description="Disordered" evidence="3">
    <location>
        <begin position="121"/>
        <end position="151"/>
    </location>
</feature>
<proteinExistence type="inferred from homology"/>
<dbReference type="GO" id="GO:0003723">
    <property type="term" value="F:RNA binding"/>
    <property type="evidence" value="ECO:0007669"/>
    <property type="project" value="InterPro"/>
</dbReference>
<feature type="domain" description="TRUD" evidence="4">
    <location>
        <begin position="336"/>
        <end position="586"/>
    </location>
</feature>
<dbReference type="Gene3D" id="3.30.2350.20">
    <property type="entry name" value="TruD, catalytic domain"/>
    <property type="match status" value="2"/>
</dbReference>
<dbReference type="InterPro" id="IPR001656">
    <property type="entry name" value="PsdUridine_synth_TruD"/>
</dbReference>
<dbReference type="CDD" id="cd02576">
    <property type="entry name" value="PseudoU_synth_ScPUS7"/>
    <property type="match status" value="1"/>
</dbReference>
<dbReference type="PIRSF" id="PIRSF037016">
    <property type="entry name" value="Pseudouridin_synth_euk_prd"/>
    <property type="match status" value="1"/>
</dbReference>
<accession>A0A7S2T8L0</accession>
<dbReference type="GO" id="GO:0005634">
    <property type="term" value="C:nucleus"/>
    <property type="evidence" value="ECO:0007669"/>
    <property type="project" value="TreeGrafter"/>
</dbReference>